<dbReference type="Proteomes" id="UP000634522">
    <property type="component" value="Unassembled WGS sequence"/>
</dbReference>
<reference evidence="2 3" key="1">
    <citation type="submission" date="2019-12" db="EMBL/GenBank/DDBJ databases">
        <title>Comparative genomics gives insights into the taxonomy of the Azoarcus-Aromatoleum group and reveals separate origins of nif in the plant-associated Azoarcus and non-plant-associated Aromatoleum sub-groups.</title>
        <authorList>
            <person name="Lafos M."/>
            <person name="Maluk M."/>
            <person name="Batista M."/>
            <person name="Junghare M."/>
            <person name="Carmona M."/>
            <person name="Faoro H."/>
            <person name="Cruz L.M."/>
            <person name="Battistoni F."/>
            <person name="De Souza E."/>
            <person name="Pedrosa F."/>
            <person name="Chen W.-M."/>
            <person name="Poole P.S."/>
            <person name="Dixon R.A."/>
            <person name="James E.K."/>
        </authorList>
    </citation>
    <scope>NUCLEOTIDE SEQUENCE [LARGE SCALE GENOMIC DNA]</scope>
    <source>
        <strain evidence="2 3">T</strain>
    </source>
</reference>
<protein>
    <submittedName>
        <fullName evidence="2">Uncharacterized protein</fullName>
    </submittedName>
</protein>
<feature type="chain" id="PRO_5045264222" evidence="1">
    <location>
        <begin position="25"/>
        <end position="161"/>
    </location>
</feature>
<gene>
    <name evidence="2" type="ORF">GPA27_25000</name>
</gene>
<dbReference type="RefSeq" id="WP_169143158.1">
    <property type="nucleotide sequence ID" value="NZ_WTVS01000090.1"/>
</dbReference>
<name>A0ABX1NMQ2_9RHOO</name>
<comment type="caution">
    <text evidence="2">The sequence shown here is derived from an EMBL/GenBank/DDBJ whole genome shotgun (WGS) entry which is preliminary data.</text>
</comment>
<keyword evidence="3" id="KW-1185">Reference proteome</keyword>
<keyword evidence="1" id="KW-0732">Signal</keyword>
<dbReference type="EMBL" id="WTVS01000090">
    <property type="protein sequence ID" value="NMG00643.1"/>
    <property type="molecule type" value="Genomic_DNA"/>
</dbReference>
<evidence type="ECO:0000313" key="2">
    <source>
        <dbReference type="EMBL" id="NMG00643.1"/>
    </source>
</evidence>
<evidence type="ECO:0000313" key="3">
    <source>
        <dbReference type="Proteomes" id="UP000634522"/>
    </source>
</evidence>
<accession>A0ABX1NMQ2</accession>
<proteinExistence type="predicted"/>
<evidence type="ECO:0000256" key="1">
    <source>
        <dbReference type="SAM" id="SignalP"/>
    </source>
</evidence>
<sequence length="161" mass="16483">MKRLALTGICALAAAGFMSTAAMARGPQDKILEFDSMVGVAAPYTGSTNPIRGVSGGGRPWSISTAEGELKFDGKLEIRVTGLVLTETGLNPAATFRAIVSCMSTDVAGNPSTVNVMTAPFPATPTGDSYIEANVGLPEPCIAPIIFVTNPAGAWFAATGM</sequence>
<organism evidence="2 3">
    <name type="scientific">Aromatoleum toluolicum</name>
    <dbReference type="NCBI Taxonomy" id="90060"/>
    <lineage>
        <taxon>Bacteria</taxon>
        <taxon>Pseudomonadati</taxon>
        <taxon>Pseudomonadota</taxon>
        <taxon>Betaproteobacteria</taxon>
        <taxon>Rhodocyclales</taxon>
        <taxon>Rhodocyclaceae</taxon>
        <taxon>Aromatoleum</taxon>
    </lineage>
</organism>
<feature type="signal peptide" evidence="1">
    <location>
        <begin position="1"/>
        <end position="24"/>
    </location>
</feature>